<evidence type="ECO:0000313" key="7">
    <source>
        <dbReference type="Proteomes" id="UP000321917"/>
    </source>
</evidence>
<dbReference type="InterPro" id="IPR003329">
    <property type="entry name" value="Cytidylyl_trans"/>
</dbReference>
<evidence type="ECO:0000256" key="1">
    <source>
        <dbReference type="ARBA" id="ARBA00022679"/>
    </source>
</evidence>
<dbReference type="InterPro" id="IPR004528">
    <property type="entry name" value="KdsB"/>
</dbReference>
<comment type="caution">
    <text evidence="5">The sequence shown here is derived from an EMBL/GenBank/DDBJ whole genome shotgun (WGS) entry which is preliminary data.</text>
</comment>
<protein>
    <submittedName>
        <fullName evidence="5">3-deoxy-manno-octulosonate cytidylyltransferase</fullName>
    </submittedName>
</protein>
<keyword evidence="3" id="KW-0448">Lipopolysaccharide biosynthesis</keyword>
<dbReference type="PANTHER" id="PTHR42866:SF2">
    <property type="entry name" value="3-DEOXY-MANNO-OCTULOSONATE CYTIDYLYLTRANSFERASE, MITOCHONDRIAL"/>
    <property type="match status" value="1"/>
</dbReference>
<dbReference type="Proteomes" id="UP000321525">
    <property type="component" value="Unassembled WGS sequence"/>
</dbReference>
<dbReference type="GO" id="GO:0009103">
    <property type="term" value="P:lipopolysaccharide biosynthetic process"/>
    <property type="evidence" value="ECO:0007669"/>
    <property type="project" value="UniProtKB-KW"/>
</dbReference>
<dbReference type="PANTHER" id="PTHR42866">
    <property type="entry name" value="3-DEOXY-MANNO-OCTULOSONATE CYTIDYLYLTRANSFERASE"/>
    <property type="match status" value="1"/>
</dbReference>
<dbReference type="GO" id="GO:0008690">
    <property type="term" value="F:3-deoxy-manno-octulosonate cytidylyltransferase activity"/>
    <property type="evidence" value="ECO:0007669"/>
    <property type="project" value="InterPro"/>
</dbReference>
<evidence type="ECO:0000313" key="6">
    <source>
        <dbReference type="Proteomes" id="UP000321525"/>
    </source>
</evidence>
<keyword evidence="1 5" id="KW-0808">Transferase</keyword>
<keyword evidence="2 5" id="KW-0548">Nucleotidyltransferase</keyword>
<dbReference type="EMBL" id="VOLR01000008">
    <property type="protein sequence ID" value="TWX60832.1"/>
    <property type="molecule type" value="Genomic_DNA"/>
</dbReference>
<dbReference type="Proteomes" id="UP000321917">
    <property type="component" value="Unassembled WGS sequence"/>
</dbReference>
<evidence type="ECO:0000313" key="4">
    <source>
        <dbReference type="EMBL" id="TWX60832.1"/>
    </source>
</evidence>
<accession>A0A5C6QKP3</accession>
<dbReference type="OrthoDB" id="9815559at2"/>
<evidence type="ECO:0000313" key="5">
    <source>
        <dbReference type="EMBL" id="TWX69162.1"/>
    </source>
</evidence>
<organism evidence="5 7">
    <name type="scientific">Colwellia hornerae</name>
    <dbReference type="NCBI Taxonomy" id="89402"/>
    <lineage>
        <taxon>Bacteria</taxon>
        <taxon>Pseudomonadati</taxon>
        <taxon>Pseudomonadota</taxon>
        <taxon>Gammaproteobacteria</taxon>
        <taxon>Alteromonadales</taxon>
        <taxon>Colwelliaceae</taxon>
        <taxon>Colwellia</taxon>
    </lineage>
</organism>
<dbReference type="Gene3D" id="3.90.550.10">
    <property type="entry name" value="Spore Coat Polysaccharide Biosynthesis Protein SpsA, Chain A"/>
    <property type="match status" value="1"/>
</dbReference>
<evidence type="ECO:0000256" key="3">
    <source>
        <dbReference type="ARBA" id="ARBA00022985"/>
    </source>
</evidence>
<dbReference type="SUPFAM" id="SSF53448">
    <property type="entry name" value="Nucleotide-diphospho-sugar transferases"/>
    <property type="match status" value="1"/>
</dbReference>
<dbReference type="InterPro" id="IPR029044">
    <property type="entry name" value="Nucleotide-diphossugar_trans"/>
</dbReference>
<dbReference type="AlphaFoldDB" id="A0A5C6QKP3"/>
<reference evidence="5 7" key="1">
    <citation type="submission" date="2019-07" db="EMBL/GenBank/DDBJ databases">
        <title>Genomes of sea-ice associated Colwellia species.</title>
        <authorList>
            <person name="Bowman J.P."/>
        </authorList>
    </citation>
    <scope>NUCLEOTIDE SEQUENCE [LARGE SCALE GENOMIC DNA]</scope>
    <source>
        <strain evidence="4 6">ACAM 607</strain>
        <strain evidence="5 7">IC036</strain>
    </source>
</reference>
<dbReference type="RefSeq" id="WP_146799061.1">
    <property type="nucleotide sequence ID" value="NZ_VOLP01000009.1"/>
</dbReference>
<dbReference type="CDD" id="cd02517">
    <property type="entry name" value="CMP-KDO-Synthetase"/>
    <property type="match status" value="1"/>
</dbReference>
<sequence>MKKYDHVIIIPARYKSSRFPGKPLAQIKGKSMIQRVWERCCLAVTSDIIFVATDDERIAEHCKELGIQIIMTSKDCMTGTDRLFDASKKIDAITYINVQGDEPLLDPQDIIDVIEMSKREPNNIVNAMCKINSETDFRSSTIPKVVTRPDGRLLYMSRGAIPTSKTFEFKAAYKQVCIYALPKNSLKDFASVEKKTSLEEIEDIEILRFLELGYEVSMIEVSSASIAVDIPEDVLRVEAALNEMS</sequence>
<dbReference type="NCBIfam" id="NF003952">
    <property type="entry name" value="PRK05450.1-5"/>
    <property type="match status" value="1"/>
</dbReference>
<gene>
    <name evidence="4" type="ORF">ESZ26_07140</name>
    <name evidence="5" type="ORF">ESZ27_05900</name>
</gene>
<dbReference type="GO" id="GO:0005829">
    <property type="term" value="C:cytosol"/>
    <property type="evidence" value="ECO:0007669"/>
    <property type="project" value="TreeGrafter"/>
</dbReference>
<dbReference type="Pfam" id="PF02348">
    <property type="entry name" value="CTP_transf_3"/>
    <property type="match status" value="1"/>
</dbReference>
<dbReference type="EMBL" id="VOLQ01000008">
    <property type="protein sequence ID" value="TWX69162.1"/>
    <property type="molecule type" value="Genomic_DNA"/>
</dbReference>
<proteinExistence type="predicted"/>
<dbReference type="NCBIfam" id="NF009905">
    <property type="entry name" value="PRK13368.1"/>
    <property type="match status" value="1"/>
</dbReference>
<evidence type="ECO:0000256" key="2">
    <source>
        <dbReference type="ARBA" id="ARBA00022695"/>
    </source>
</evidence>
<name>A0A5C6QKP3_9GAMM</name>
<keyword evidence="6" id="KW-1185">Reference proteome</keyword>